<dbReference type="InParanoid" id="A0A1Y2MFH4"/>
<dbReference type="OMA" id="QHEISME"/>
<evidence type="ECO:0000256" key="3">
    <source>
        <dbReference type="ARBA" id="ARBA00022771"/>
    </source>
</evidence>
<sequence>MEYYDYPSPTLVDISPFHMMLEAEDLLADLRSVQSVHDDFEDKRRLKLIFARTFSTLKGLSQKLPRIQRKLKRLWSNSAKLKDRLARCRNRHFSKQWWFLKEYLYLVLDMKPFHTVLEPGGGLEQTLHQAEQLLAASCVWPSRGVEPNDLTIHSEHWPWDDSFVPEYQQAVNLLQQLYDYENTLSYYSWTVKSQLRQLRSVEETLDEEDRQKRLEQRQHEISMERLARFIRQVAIRLQVNLEFLLLLCKSSKFPDGDEPACTTMPWNILPALIVLWGVCWMFYGSSGFSDPTVVHYACGTGNDEVPGIDWSQWTNNEPFWEPAAGISLAGLDMFAGQLAFPDANSGEPHFTAFPEHQTADAGNSAHVGHQHVQEAEGVPIDVSDYPVPSPTRGPSQPISHYTSPPILEQTLPSKETSAQSASHSLDNSIICPHPECNGLQFNKASEWKKHNERKHDRRKCLVRGCGQSFGSKGELDRHGQTKHNQLPSDKRFCCPFTGCRYSLIPHFKRKDHLTNHLKCMHACSLADAKARADVQARDRSRSAIDLSAEPQPSSAVQLQLVTAAITTATDASSDSSLDQSDSATSNSHKRRRLGERALSTAVTSIAAQIAASHDGLETWKRKAAEREEEVEVVKAQNAALRTENESLKSEIERLKRCEESLIAAVLAAARRP</sequence>
<evidence type="ECO:0000313" key="11">
    <source>
        <dbReference type="EMBL" id="OSS54732.1"/>
    </source>
</evidence>
<dbReference type="SMART" id="SM00355">
    <property type="entry name" value="ZnF_C2H2"/>
    <property type="match status" value="3"/>
</dbReference>
<gene>
    <name evidence="11" type="ORF">B5807_01619</name>
</gene>
<dbReference type="InterPro" id="IPR013087">
    <property type="entry name" value="Znf_C2H2_type"/>
</dbReference>
<evidence type="ECO:0000256" key="5">
    <source>
        <dbReference type="ARBA" id="ARBA00023015"/>
    </source>
</evidence>
<evidence type="ECO:0000256" key="7">
    <source>
        <dbReference type="ARBA" id="ARBA00023242"/>
    </source>
</evidence>
<feature type="region of interest" description="Disordered" evidence="9">
    <location>
        <begin position="380"/>
        <end position="406"/>
    </location>
</feature>
<evidence type="ECO:0000256" key="2">
    <source>
        <dbReference type="ARBA" id="ARBA00022723"/>
    </source>
</evidence>
<dbReference type="PANTHER" id="PTHR46179:SF13">
    <property type="entry name" value="C2H2-TYPE DOMAIN-CONTAINING PROTEIN"/>
    <property type="match status" value="1"/>
</dbReference>
<reference evidence="11 12" key="1">
    <citation type="journal article" date="2017" name="Genome Announc.">
        <title>Genome sequence of the saprophytic ascomycete Epicoccum nigrum ICMP 19927 strain isolated from New Zealand.</title>
        <authorList>
            <person name="Fokin M."/>
            <person name="Fleetwood D."/>
            <person name="Weir B.S."/>
            <person name="Villas-Boas S.G."/>
        </authorList>
    </citation>
    <scope>NUCLEOTIDE SEQUENCE [LARGE SCALE GENOMIC DNA]</scope>
    <source>
        <strain evidence="11 12">ICMP 19927</strain>
    </source>
</reference>
<protein>
    <recommendedName>
        <fullName evidence="10">C2H2-type domain-containing protein</fullName>
    </recommendedName>
</protein>
<feature type="coiled-coil region" evidence="8">
    <location>
        <begin position="616"/>
        <end position="657"/>
    </location>
</feature>
<proteinExistence type="predicted"/>
<dbReference type="PANTHER" id="PTHR46179">
    <property type="entry name" value="ZINC FINGER PROTEIN"/>
    <property type="match status" value="1"/>
</dbReference>
<keyword evidence="4" id="KW-0862">Zinc</keyword>
<keyword evidence="6" id="KW-0804">Transcription</keyword>
<keyword evidence="3" id="KW-0863">Zinc-finger</keyword>
<dbReference type="PROSITE" id="PS00028">
    <property type="entry name" value="ZINC_FINGER_C2H2_1"/>
    <property type="match status" value="1"/>
</dbReference>
<feature type="domain" description="C2H2-type" evidence="10">
    <location>
        <begin position="460"/>
        <end position="483"/>
    </location>
</feature>
<evidence type="ECO:0000259" key="10">
    <source>
        <dbReference type="PROSITE" id="PS00028"/>
    </source>
</evidence>
<feature type="region of interest" description="Disordered" evidence="9">
    <location>
        <begin position="569"/>
        <end position="595"/>
    </location>
</feature>
<name>A0A1Y2MFH4_EPING</name>
<evidence type="ECO:0000256" key="6">
    <source>
        <dbReference type="ARBA" id="ARBA00023163"/>
    </source>
</evidence>
<keyword evidence="12" id="KW-1185">Reference proteome</keyword>
<feature type="compositionally biased region" description="Polar residues" evidence="9">
    <location>
        <begin position="392"/>
        <end position="402"/>
    </location>
</feature>
<comment type="subcellular location">
    <subcellularLocation>
        <location evidence="1">Nucleus</location>
    </subcellularLocation>
</comment>
<accession>A0A1Y2MFH4</accession>
<dbReference type="GO" id="GO:0006357">
    <property type="term" value="P:regulation of transcription by RNA polymerase II"/>
    <property type="evidence" value="ECO:0007669"/>
    <property type="project" value="TreeGrafter"/>
</dbReference>
<feature type="compositionally biased region" description="Low complexity" evidence="9">
    <location>
        <begin position="569"/>
        <end position="586"/>
    </location>
</feature>
<organism evidence="11 12">
    <name type="scientific">Epicoccum nigrum</name>
    <name type="common">Soil fungus</name>
    <name type="synonym">Epicoccum purpurascens</name>
    <dbReference type="NCBI Taxonomy" id="105696"/>
    <lineage>
        <taxon>Eukaryota</taxon>
        <taxon>Fungi</taxon>
        <taxon>Dikarya</taxon>
        <taxon>Ascomycota</taxon>
        <taxon>Pezizomycotina</taxon>
        <taxon>Dothideomycetes</taxon>
        <taxon>Pleosporomycetidae</taxon>
        <taxon>Pleosporales</taxon>
        <taxon>Pleosporineae</taxon>
        <taxon>Didymellaceae</taxon>
        <taxon>Epicoccum</taxon>
    </lineage>
</organism>
<dbReference type="EMBL" id="KZ107838">
    <property type="protein sequence ID" value="OSS54732.1"/>
    <property type="molecule type" value="Genomic_DNA"/>
</dbReference>
<dbReference type="AlphaFoldDB" id="A0A1Y2MFH4"/>
<dbReference type="InterPro" id="IPR051061">
    <property type="entry name" value="Zinc_finger_trans_reg"/>
</dbReference>
<keyword evidence="7" id="KW-0539">Nucleus</keyword>
<evidence type="ECO:0000256" key="1">
    <source>
        <dbReference type="ARBA" id="ARBA00004123"/>
    </source>
</evidence>
<keyword evidence="2" id="KW-0479">Metal-binding</keyword>
<dbReference type="STRING" id="105696.A0A1Y2MFH4"/>
<feature type="coiled-coil region" evidence="8">
    <location>
        <begin position="191"/>
        <end position="218"/>
    </location>
</feature>
<dbReference type="Proteomes" id="UP000193240">
    <property type="component" value="Unassembled WGS sequence"/>
</dbReference>
<dbReference type="GO" id="GO:0005634">
    <property type="term" value="C:nucleus"/>
    <property type="evidence" value="ECO:0007669"/>
    <property type="project" value="UniProtKB-SubCell"/>
</dbReference>
<evidence type="ECO:0000256" key="9">
    <source>
        <dbReference type="SAM" id="MobiDB-lite"/>
    </source>
</evidence>
<keyword evidence="8" id="KW-0175">Coiled coil</keyword>
<evidence type="ECO:0000256" key="4">
    <source>
        <dbReference type="ARBA" id="ARBA00022833"/>
    </source>
</evidence>
<dbReference type="GO" id="GO:0008270">
    <property type="term" value="F:zinc ion binding"/>
    <property type="evidence" value="ECO:0007669"/>
    <property type="project" value="UniProtKB-KW"/>
</dbReference>
<evidence type="ECO:0000256" key="8">
    <source>
        <dbReference type="SAM" id="Coils"/>
    </source>
</evidence>
<evidence type="ECO:0000313" key="12">
    <source>
        <dbReference type="Proteomes" id="UP000193240"/>
    </source>
</evidence>
<keyword evidence="5" id="KW-0805">Transcription regulation</keyword>